<dbReference type="Proteomes" id="UP000008744">
    <property type="component" value="Unassembled WGS sequence"/>
</dbReference>
<dbReference type="InterPro" id="IPR036691">
    <property type="entry name" value="Endo/exonu/phosph_ase_sf"/>
</dbReference>
<organism evidence="2">
    <name type="scientific">Drosophila persimilis</name>
    <name type="common">Fruit fly</name>
    <dbReference type="NCBI Taxonomy" id="7234"/>
    <lineage>
        <taxon>Eukaryota</taxon>
        <taxon>Metazoa</taxon>
        <taxon>Ecdysozoa</taxon>
        <taxon>Arthropoda</taxon>
        <taxon>Hexapoda</taxon>
        <taxon>Insecta</taxon>
        <taxon>Pterygota</taxon>
        <taxon>Neoptera</taxon>
        <taxon>Endopterygota</taxon>
        <taxon>Diptera</taxon>
        <taxon>Brachycera</taxon>
        <taxon>Muscomorpha</taxon>
        <taxon>Ephydroidea</taxon>
        <taxon>Drosophilidae</taxon>
        <taxon>Drosophila</taxon>
        <taxon>Sophophora</taxon>
    </lineage>
</organism>
<gene>
    <name evidence="1" type="primary">Dper\GL14792</name>
    <name evidence="1" type="ORF">Dper_GL14792</name>
</gene>
<evidence type="ECO:0000313" key="1">
    <source>
        <dbReference type="EMBL" id="EDW27180.1"/>
    </source>
</evidence>
<dbReference type="HOGENOM" id="CLU_1604453_0_0_1"/>
<dbReference type="EMBL" id="CH479338">
    <property type="protein sequence ID" value="EDW27180.1"/>
    <property type="molecule type" value="Genomic_DNA"/>
</dbReference>
<proteinExistence type="predicted"/>
<protein>
    <submittedName>
        <fullName evidence="1">GL14792</fullName>
    </submittedName>
</protein>
<reference evidence="1 2" key="1">
    <citation type="journal article" date="2007" name="Nature">
        <title>Evolution of genes and genomes on the Drosophila phylogeny.</title>
        <authorList>
            <consortium name="Drosophila 12 Genomes Consortium"/>
            <person name="Clark A.G."/>
            <person name="Eisen M.B."/>
            <person name="Smith D.R."/>
            <person name="Bergman C.M."/>
            <person name="Oliver B."/>
            <person name="Markow T.A."/>
            <person name="Kaufman T.C."/>
            <person name="Kellis M."/>
            <person name="Gelbart W."/>
            <person name="Iyer V.N."/>
            <person name="Pollard D.A."/>
            <person name="Sackton T.B."/>
            <person name="Larracuente A.M."/>
            <person name="Singh N.D."/>
            <person name="Abad J.P."/>
            <person name="Abt D.N."/>
            <person name="Adryan B."/>
            <person name="Aguade M."/>
            <person name="Akashi H."/>
            <person name="Anderson W.W."/>
            <person name="Aquadro C.F."/>
            <person name="Ardell D.H."/>
            <person name="Arguello R."/>
            <person name="Artieri C.G."/>
            <person name="Barbash D.A."/>
            <person name="Barker D."/>
            <person name="Barsanti P."/>
            <person name="Batterham P."/>
            <person name="Batzoglou S."/>
            <person name="Begun D."/>
            <person name="Bhutkar A."/>
            <person name="Blanco E."/>
            <person name="Bosak S.A."/>
            <person name="Bradley R.K."/>
            <person name="Brand A.D."/>
            <person name="Brent M.R."/>
            <person name="Brooks A.N."/>
            <person name="Brown R.H."/>
            <person name="Butlin R.K."/>
            <person name="Caggese C."/>
            <person name="Calvi B.R."/>
            <person name="Bernardo de Carvalho A."/>
            <person name="Caspi A."/>
            <person name="Castrezana S."/>
            <person name="Celniker S.E."/>
            <person name="Chang J.L."/>
            <person name="Chapple C."/>
            <person name="Chatterji S."/>
            <person name="Chinwalla A."/>
            <person name="Civetta A."/>
            <person name="Clifton S.W."/>
            <person name="Comeron J.M."/>
            <person name="Costello J.C."/>
            <person name="Coyne J.A."/>
            <person name="Daub J."/>
            <person name="David R.G."/>
            <person name="Delcher A.L."/>
            <person name="Delehaunty K."/>
            <person name="Do C.B."/>
            <person name="Ebling H."/>
            <person name="Edwards K."/>
            <person name="Eickbush T."/>
            <person name="Evans J.D."/>
            <person name="Filipski A."/>
            <person name="Findeiss S."/>
            <person name="Freyhult E."/>
            <person name="Fulton L."/>
            <person name="Fulton R."/>
            <person name="Garcia A.C."/>
            <person name="Gardiner A."/>
            <person name="Garfield D.A."/>
            <person name="Garvin B.E."/>
            <person name="Gibson G."/>
            <person name="Gilbert D."/>
            <person name="Gnerre S."/>
            <person name="Godfrey J."/>
            <person name="Good R."/>
            <person name="Gotea V."/>
            <person name="Gravely B."/>
            <person name="Greenberg A.J."/>
            <person name="Griffiths-Jones S."/>
            <person name="Gross S."/>
            <person name="Guigo R."/>
            <person name="Gustafson E.A."/>
            <person name="Haerty W."/>
            <person name="Hahn M.W."/>
            <person name="Halligan D.L."/>
            <person name="Halpern A.L."/>
            <person name="Halter G.M."/>
            <person name="Han M.V."/>
            <person name="Heger A."/>
            <person name="Hillier L."/>
            <person name="Hinrichs A.S."/>
            <person name="Holmes I."/>
            <person name="Hoskins R.A."/>
            <person name="Hubisz M.J."/>
            <person name="Hultmark D."/>
            <person name="Huntley M.A."/>
            <person name="Jaffe D.B."/>
            <person name="Jagadeeshan S."/>
            <person name="Jeck W.R."/>
            <person name="Johnson J."/>
            <person name="Jones C.D."/>
            <person name="Jordan W.C."/>
            <person name="Karpen G.H."/>
            <person name="Kataoka E."/>
            <person name="Keightley P.D."/>
            <person name="Kheradpour P."/>
            <person name="Kirkness E.F."/>
            <person name="Koerich L.B."/>
            <person name="Kristiansen K."/>
            <person name="Kudrna D."/>
            <person name="Kulathinal R.J."/>
            <person name="Kumar S."/>
            <person name="Kwok R."/>
            <person name="Lander E."/>
            <person name="Langley C.H."/>
            <person name="Lapoint R."/>
            <person name="Lazzaro B.P."/>
            <person name="Lee S.J."/>
            <person name="Levesque L."/>
            <person name="Li R."/>
            <person name="Lin C.F."/>
            <person name="Lin M.F."/>
            <person name="Lindblad-Toh K."/>
            <person name="Llopart A."/>
            <person name="Long M."/>
            <person name="Low L."/>
            <person name="Lozovsky E."/>
            <person name="Lu J."/>
            <person name="Luo M."/>
            <person name="Machado C.A."/>
            <person name="Makalowski W."/>
            <person name="Marzo M."/>
            <person name="Matsuda M."/>
            <person name="Matzkin L."/>
            <person name="McAllister B."/>
            <person name="McBride C.S."/>
            <person name="McKernan B."/>
            <person name="McKernan K."/>
            <person name="Mendez-Lago M."/>
            <person name="Minx P."/>
            <person name="Mollenhauer M.U."/>
            <person name="Montooth K."/>
            <person name="Mount S.M."/>
            <person name="Mu X."/>
            <person name="Myers E."/>
            <person name="Negre B."/>
            <person name="Newfeld S."/>
            <person name="Nielsen R."/>
            <person name="Noor M.A."/>
            <person name="O'Grady P."/>
            <person name="Pachter L."/>
            <person name="Papaceit M."/>
            <person name="Parisi M.J."/>
            <person name="Parisi M."/>
            <person name="Parts L."/>
            <person name="Pedersen J.S."/>
            <person name="Pesole G."/>
            <person name="Phillippy A.M."/>
            <person name="Ponting C.P."/>
            <person name="Pop M."/>
            <person name="Porcelli D."/>
            <person name="Powell J.R."/>
            <person name="Prohaska S."/>
            <person name="Pruitt K."/>
            <person name="Puig M."/>
            <person name="Quesneville H."/>
            <person name="Ram K.R."/>
            <person name="Rand D."/>
            <person name="Rasmussen M.D."/>
            <person name="Reed L.K."/>
            <person name="Reenan R."/>
            <person name="Reily A."/>
            <person name="Remington K.A."/>
            <person name="Rieger T.T."/>
            <person name="Ritchie M.G."/>
            <person name="Robin C."/>
            <person name="Rogers Y.H."/>
            <person name="Rohde C."/>
            <person name="Rozas J."/>
            <person name="Rubenfield M.J."/>
            <person name="Ruiz A."/>
            <person name="Russo S."/>
            <person name="Salzberg S.L."/>
            <person name="Sanchez-Gracia A."/>
            <person name="Saranga D.J."/>
            <person name="Sato H."/>
            <person name="Schaeffer S.W."/>
            <person name="Schatz M.C."/>
            <person name="Schlenke T."/>
            <person name="Schwartz R."/>
            <person name="Segarra C."/>
            <person name="Singh R.S."/>
            <person name="Sirot L."/>
            <person name="Sirota M."/>
            <person name="Sisneros N.B."/>
            <person name="Smith C.D."/>
            <person name="Smith T.F."/>
            <person name="Spieth J."/>
            <person name="Stage D.E."/>
            <person name="Stark A."/>
            <person name="Stephan W."/>
            <person name="Strausberg R.L."/>
            <person name="Strempel S."/>
            <person name="Sturgill D."/>
            <person name="Sutton G."/>
            <person name="Sutton G.G."/>
            <person name="Tao W."/>
            <person name="Teichmann S."/>
            <person name="Tobari Y.N."/>
            <person name="Tomimura Y."/>
            <person name="Tsolas J.M."/>
            <person name="Valente V.L."/>
            <person name="Venter E."/>
            <person name="Venter J.C."/>
            <person name="Vicario S."/>
            <person name="Vieira F.G."/>
            <person name="Vilella A.J."/>
            <person name="Villasante A."/>
            <person name="Walenz B."/>
            <person name="Wang J."/>
            <person name="Wasserman M."/>
            <person name="Watts T."/>
            <person name="Wilson D."/>
            <person name="Wilson R.K."/>
            <person name="Wing R.A."/>
            <person name="Wolfner M.F."/>
            <person name="Wong A."/>
            <person name="Wong G.K."/>
            <person name="Wu C.I."/>
            <person name="Wu G."/>
            <person name="Yamamoto D."/>
            <person name="Yang H.P."/>
            <person name="Yang S.P."/>
            <person name="Yorke J.A."/>
            <person name="Yoshida K."/>
            <person name="Zdobnov E."/>
            <person name="Zhang P."/>
            <person name="Zhang Y."/>
            <person name="Zimin A.V."/>
            <person name="Baldwin J."/>
            <person name="Abdouelleil A."/>
            <person name="Abdulkadir J."/>
            <person name="Abebe A."/>
            <person name="Abera B."/>
            <person name="Abreu J."/>
            <person name="Acer S.C."/>
            <person name="Aftuck L."/>
            <person name="Alexander A."/>
            <person name="An P."/>
            <person name="Anderson E."/>
            <person name="Anderson S."/>
            <person name="Arachi H."/>
            <person name="Azer M."/>
            <person name="Bachantsang P."/>
            <person name="Barry A."/>
            <person name="Bayul T."/>
            <person name="Berlin A."/>
            <person name="Bessette D."/>
            <person name="Bloom T."/>
            <person name="Blye J."/>
            <person name="Boguslavskiy L."/>
            <person name="Bonnet C."/>
            <person name="Boukhgalter B."/>
            <person name="Bourzgui I."/>
            <person name="Brown A."/>
            <person name="Cahill P."/>
            <person name="Channer S."/>
            <person name="Cheshatsang Y."/>
            <person name="Chuda L."/>
            <person name="Citroen M."/>
            <person name="Collymore A."/>
            <person name="Cooke P."/>
            <person name="Costello M."/>
            <person name="D'Aco K."/>
            <person name="Daza R."/>
            <person name="De Haan G."/>
            <person name="DeGray S."/>
            <person name="DeMaso C."/>
            <person name="Dhargay N."/>
            <person name="Dooley K."/>
            <person name="Dooley E."/>
            <person name="Doricent M."/>
            <person name="Dorje P."/>
            <person name="Dorjee K."/>
            <person name="Dupes A."/>
            <person name="Elong R."/>
            <person name="Falk J."/>
            <person name="Farina A."/>
            <person name="Faro S."/>
            <person name="Ferguson D."/>
            <person name="Fisher S."/>
            <person name="Foley C.D."/>
            <person name="Franke A."/>
            <person name="Friedrich D."/>
            <person name="Gadbois L."/>
            <person name="Gearin G."/>
            <person name="Gearin C.R."/>
            <person name="Giannoukos G."/>
            <person name="Goode T."/>
            <person name="Graham J."/>
            <person name="Grandbois E."/>
            <person name="Grewal S."/>
            <person name="Gyaltsen K."/>
            <person name="Hafez N."/>
            <person name="Hagos B."/>
            <person name="Hall J."/>
            <person name="Henson C."/>
            <person name="Hollinger A."/>
            <person name="Honan T."/>
            <person name="Huard M.D."/>
            <person name="Hughes L."/>
            <person name="Hurhula B."/>
            <person name="Husby M.E."/>
            <person name="Kamat A."/>
            <person name="Kanga B."/>
            <person name="Kashin S."/>
            <person name="Khazanovich D."/>
            <person name="Kisner P."/>
            <person name="Lance K."/>
            <person name="Lara M."/>
            <person name="Lee W."/>
            <person name="Lennon N."/>
            <person name="Letendre F."/>
            <person name="LeVine R."/>
            <person name="Lipovsky A."/>
            <person name="Liu X."/>
            <person name="Liu J."/>
            <person name="Liu S."/>
            <person name="Lokyitsang T."/>
            <person name="Lokyitsang Y."/>
            <person name="Lubonja R."/>
            <person name="Lui A."/>
            <person name="MacDonald P."/>
            <person name="Magnisalis V."/>
            <person name="Maru K."/>
            <person name="Matthews C."/>
            <person name="McCusker W."/>
            <person name="McDonough S."/>
            <person name="Mehta T."/>
            <person name="Meldrim J."/>
            <person name="Meneus L."/>
            <person name="Mihai O."/>
            <person name="Mihalev A."/>
            <person name="Mihova T."/>
            <person name="Mittelman R."/>
            <person name="Mlenga V."/>
            <person name="Montmayeur A."/>
            <person name="Mulrain L."/>
            <person name="Navidi A."/>
            <person name="Naylor J."/>
            <person name="Negash T."/>
            <person name="Nguyen T."/>
            <person name="Nguyen N."/>
            <person name="Nicol R."/>
            <person name="Norbu C."/>
            <person name="Norbu N."/>
            <person name="Novod N."/>
            <person name="O'Neill B."/>
            <person name="Osman S."/>
            <person name="Markiewicz E."/>
            <person name="Oyono O.L."/>
            <person name="Patti C."/>
            <person name="Phunkhang P."/>
            <person name="Pierre F."/>
            <person name="Priest M."/>
            <person name="Raghuraman S."/>
            <person name="Rege F."/>
            <person name="Reyes R."/>
            <person name="Rise C."/>
            <person name="Rogov P."/>
            <person name="Ross K."/>
            <person name="Ryan E."/>
            <person name="Settipalli S."/>
            <person name="Shea T."/>
            <person name="Sherpa N."/>
            <person name="Shi L."/>
            <person name="Shih D."/>
            <person name="Sparrow T."/>
            <person name="Spaulding J."/>
            <person name="Stalker J."/>
            <person name="Stange-Thomann N."/>
            <person name="Stavropoulos S."/>
            <person name="Stone C."/>
            <person name="Strader C."/>
            <person name="Tesfaye S."/>
            <person name="Thomson T."/>
            <person name="Thoulutsang Y."/>
            <person name="Thoulutsang D."/>
            <person name="Topham K."/>
            <person name="Topping I."/>
            <person name="Tsamla T."/>
            <person name="Vassiliev H."/>
            <person name="Vo A."/>
            <person name="Wangchuk T."/>
            <person name="Wangdi T."/>
            <person name="Weiand M."/>
            <person name="Wilkinson J."/>
            <person name="Wilson A."/>
            <person name="Yadav S."/>
            <person name="Young G."/>
            <person name="Yu Q."/>
            <person name="Zembek L."/>
            <person name="Zhong D."/>
            <person name="Zimmer A."/>
            <person name="Zwirko Z."/>
            <person name="Jaffe D.B."/>
            <person name="Alvarez P."/>
            <person name="Brockman W."/>
            <person name="Butler J."/>
            <person name="Chin C."/>
            <person name="Gnerre S."/>
            <person name="Grabherr M."/>
            <person name="Kleber M."/>
            <person name="Mauceli E."/>
            <person name="MacCallum I."/>
        </authorList>
    </citation>
    <scope>NUCLEOTIDE SEQUENCE [LARGE SCALE GENOMIC DNA]</scope>
    <source>
        <strain evidence="2">MSH-3 / Tucson 14011-0111.49</strain>
    </source>
</reference>
<dbReference type="SUPFAM" id="SSF56219">
    <property type="entry name" value="DNase I-like"/>
    <property type="match status" value="1"/>
</dbReference>
<evidence type="ECO:0000313" key="2">
    <source>
        <dbReference type="Proteomes" id="UP000008744"/>
    </source>
</evidence>
<dbReference type="AlphaFoldDB" id="B4HCJ0"/>
<name>B4HCJ0_DROPE</name>
<keyword evidence="2" id="KW-1185">Reference proteome</keyword>
<accession>B4HCJ0</accession>
<sequence>MEIIAPLDNALLNQGNQHTFSRGGIGSVIDLTFVSSSLFNSLGWSISKAISWDIGQQTSSVETAAPRWRYYRADTLNTALFTELMSNLTANGNAGASGGSMHCHHGSEEALRSPPPTCVLVERGHCRVTPGMQPSSTPLPALARKPCLSAMAIHVQGLQKGSQGGH</sequence>